<evidence type="ECO:0008006" key="5">
    <source>
        <dbReference type="Google" id="ProtNLM"/>
    </source>
</evidence>
<gene>
    <name evidence="3" type="ORF">GXW78_17595</name>
</gene>
<sequence length="176" mass="17739">MRRRALLIGLLLVGLGARAQEAPEALLPEPAPAPPAPAALAPTGAPIVPQPAPPQPTLPAGMETMADGVVRIALRGEAIDPPLAEALRQMGGRLAALPAGRVTVEAQVAGPANDVSMARRASLARAQAVKAALMVGGLDATRIDLRPLGRLPAGVDAVDILPPGVASPNTEARSGQ</sequence>
<dbReference type="RefSeq" id="WP_211870150.1">
    <property type="nucleotide sequence ID" value="NZ_JAAEDI010000018.1"/>
</dbReference>
<accession>A0ABS5EKG2</accession>
<evidence type="ECO:0000313" key="4">
    <source>
        <dbReference type="Proteomes" id="UP000698752"/>
    </source>
</evidence>
<feature type="compositionally biased region" description="Pro residues" evidence="1">
    <location>
        <begin position="48"/>
        <end position="57"/>
    </location>
</feature>
<comment type="caution">
    <text evidence="3">The sequence shown here is derived from an EMBL/GenBank/DDBJ whole genome shotgun (WGS) entry which is preliminary data.</text>
</comment>
<name>A0ABS5EKG2_9PROT</name>
<feature type="chain" id="PRO_5045953655" description="OmpA-like domain-containing protein" evidence="2">
    <location>
        <begin position="20"/>
        <end position="176"/>
    </location>
</feature>
<keyword evidence="4" id="KW-1185">Reference proteome</keyword>
<evidence type="ECO:0000256" key="1">
    <source>
        <dbReference type="SAM" id="MobiDB-lite"/>
    </source>
</evidence>
<organism evidence="3 4">
    <name type="scientific">Neoroseomonas terrae</name>
    <dbReference type="NCBI Taxonomy" id="424799"/>
    <lineage>
        <taxon>Bacteria</taxon>
        <taxon>Pseudomonadati</taxon>
        <taxon>Pseudomonadota</taxon>
        <taxon>Alphaproteobacteria</taxon>
        <taxon>Acetobacterales</taxon>
        <taxon>Acetobacteraceae</taxon>
        <taxon>Neoroseomonas</taxon>
    </lineage>
</organism>
<protein>
    <recommendedName>
        <fullName evidence="5">OmpA-like domain-containing protein</fullName>
    </recommendedName>
</protein>
<evidence type="ECO:0000313" key="3">
    <source>
        <dbReference type="EMBL" id="MBR0651488.1"/>
    </source>
</evidence>
<reference evidence="4" key="1">
    <citation type="journal article" date="2021" name="Syst. Appl. Microbiol.">
        <title>Roseomonas hellenica sp. nov., isolated from roots of wild-growing Alkanna tinctoria.</title>
        <authorList>
            <person name="Rat A."/>
            <person name="Naranjo H.D."/>
            <person name="Lebbe L."/>
            <person name="Cnockaert M."/>
            <person name="Krigas N."/>
            <person name="Grigoriadou K."/>
            <person name="Maloupa E."/>
            <person name="Willems A."/>
        </authorList>
    </citation>
    <scope>NUCLEOTIDE SEQUENCE [LARGE SCALE GENOMIC DNA]</scope>
    <source>
        <strain evidence="4">LMG 31159</strain>
    </source>
</reference>
<feature type="region of interest" description="Disordered" evidence="1">
    <location>
        <begin position="27"/>
        <end position="57"/>
    </location>
</feature>
<dbReference type="Proteomes" id="UP000698752">
    <property type="component" value="Unassembled WGS sequence"/>
</dbReference>
<proteinExistence type="predicted"/>
<keyword evidence="2" id="KW-0732">Signal</keyword>
<evidence type="ECO:0000256" key="2">
    <source>
        <dbReference type="SAM" id="SignalP"/>
    </source>
</evidence>
<feature type="signal peptide" evidence="2">
    <location>
        <begin position="1"/>
        <end position="19"/>
    </location>
</feature>
<dbReference type="EMBL" id="JAAEDI010000018">
    <property type="protein sequence ID" value="MBR0651488.1"/>
    <property type="molecule type" value="Genomic_DNA"/>
</dbReference>
<feature type="compositionally biased region" description="Low complexity" evidence="1">
    <location>
        <begin position="38"/>
        <end position="47"/>
    </location>
</feature>